<protein>
    <submittedName>
        <fullName evidence="2">Toxin-antitoxin system antitoxin component HipB</fullName>
    </submittedName>
</protein>
<keyword evidence="3" id="KW-1185">Reference proteome</keyword>
<dbReference type="AlphaFoldDB" id="A0A0E9ML83"/>
<proteinExistence type="predicted"/>
<dbReference type="SMART" id="SM00530">
    <property type="entry name" value="HTH_XRE"/>
    <property type="match status" value="1"/>
</dbReference>
<name>A0A0E9ML83_9SPHN</name>
<dbReference type="PROSITE" id="PS50943">
    <property type="entry name" value="HTH_CROC1"/>
    <property type="match status" value="1"/>
</dbReference>
<gene>
    <name evidence="2" type="primary">hipB</name>
    <name evidence="2" type="ORF">SCH01S_01_00330</name>
</gene>
<reference evidence="2 3" key="1">
    <citation type="submission" date="2015-04" db="EMBL/GenBank/DDBJ databases">
        <title>Whole genome shotgun sequence of Sphingomonas changbaiensis NBRC 104936.</title>
        <authorList>
            <person name="Katano-Makiyama Y."/>
            <person name="Hosoyama A."/>
            <person name="Hashimoto M."/>
            <person name="Noguchi M."/>
            <person name="Tsuchikane K."/>
            <person name="Ohji S."/>
            <person name="Yamazoe A."/>
            <person name="Ichikawa N."/>
            <person name="Kimura A."/>
            <person name="Fujita N."/>
        </authorList>
    </citation>
    <scope>NUCLEOTIDE SEQUENCE [LARGE SCALE GENOMIC DNA]</scope>
    <source>
        <strain evidence="2 3">NBRC 104936</strain>
    </source>
</reference>
<dbReference type="CDD" id="cd00093">
    <property type="entry name" value="HTH_XRE"/>
    <property type="match status" value="1"/>
</dbReference>
<accession>A0A0E9ML83</accession>
<dbReference type="SUPFAM" id="SSF47413">
    <property type="entry name" value="lambda repressor-like DNA-binding domains"/>
    <property type="match status" value="1"/>
</dbReference>
<dbReference type="InterPro" id="IPR001387">
    <property type="entry name" value="Cro/C1-type_HTH"/>
</dbReference>
<dbReference type="RefSeq" id="WP_369385506.1">
    <property type="nucleotide sequence ID" value="NZ_BBWU01000001.1"/>
</dbReference>
<sequence>MTATAMNQPIRSPKQLGSLIRQARLQRSMTQKDLADLIGTYQKTISQIENGNPGAKLETMFSILAALDLDLELVSRRKSRPDLGDIF</sequence>
<feature type="domain" description="HTH cro/C1-type" evidence="1">
    <location>
        <begin position="20"/>
        <end position="74"/>
    </location>
</feature>
<evidence type="ECO:0000259" key="1">
    <source>
        <dbReference type="PROSITE" id="PS50943"/>
    </source>
</evidence>
<evidence type="ECO:0000313" key="3">
    <source>
        <dbReference type="Proteomes" id="UP000033202"/>
    </source>
</evidence>
<dbReference type="GO" id="GO:0003677">
    <property type="term" value="F:DNA binding"/>
    <property type="evidence" value="ECO:0007669"/>
    <property type="project" value="InterPro"/>
</dbReference>
<organism evidence="2 3">
    <name type="scientific">Sphingomonas changbaiensis NBRC 104936</name>
    <dbReference type="NCBI Taxonomy" id="1219043"/>
    <lineage>
        <taxon>Bacteria</taxon>
        <taxon>Pseudomonadati</taxon>
        <taxon>Pseudomonadota</taxon>
        <taxon>Alphaproteobacteria</taxon>
        <taxon>Sphingomonadales</taxon>
        <taxon>Sphingomonadaceae</taxon>
        <taxon>Sphingomonas</taxon>
    </lineage>
</organism>
<comment type="caution">
    <text evidence="2">The sequence shown here is derived from an EMBL/GenBank/DDBJ whole genome shotgun (WGS) entry which is preliminary data.</text>
</comment>
<dbReference type="Gene3D" id="1.10.260.40">
    <property type="entry name" value="lambda repressor-like DNA-binding domains"/>
    <property type="match status" value="1"/>
</dbReference>
<dbReference type="EMBL" id="BBWU01000001">
    <property type="protein sequence ID" value="GAO37870.1"/>
    <property type="molecule type" value="Genomic_DNA"/>
</dbReference>
<dbReference type="Pfam" id="PF01381">
    <property type="entry name" value="HTH_3"/>
    <property type="match status" value="1"/>
</dbReference>
<dbReference type="InterPro" id="IPR010982">
    <property type="entry name" value="Lambda_DNA-bd_dom_sf"/>
</dbReference>
<dbReference type="Proteomes" id="UP000033202">
    <property type="component" value="Unassembled WGS sequence"/>
</dbReference>
<evidence type="ECO:0000313" key="2">
    <source>
        <dbReference type="EMBL" id="GAO37870.1"/>
    </source>
</evidence>
<dbReference type="STRING" id="1219043.SCH01S_01_00330"/>